<comment type="caution">
    <text evidence="1">The sequence shown here is derived from an EMBL/GenBank/DDBJ whole genome shotgun (WGS) entry which is preliminary data.</text>
</comment>
<dbReference type="RefSeq" id="WP_265133695.1">
    <property type="nucleotide sequence ID" value="NZ_FXTX01000001.1"/>
</dbReference>
<dbReference type="EMBL" id="FXTX01000001">
    <property type="protein sequence ID" value="SMP00199.1"/>
    <property type="molecule type" value="Genomic_DNA"/>
</dbReference>
<gene>
    <name evidence="1" type="ORF">SAMN06264868_1017</name>
</gene>
<dbReference type="SUPFAM" id="SSF54862">
    <property type="entry name" value="4Fe-4S ferredoxins"/>
    <property type="match status" value="1"/>
</dbReference>
<dbReference type="AlphaFoldDB" id="A0AA46ACI5"/>
<sequence>MGRLKVVVDRTLCEGIGVCVPEAPKYLVLDKRHKAVILEPNKDKDKLFEEVADKKRQEVVLELTVDEEEDIFRAAEVCPVKAIFIYDAETGEQLYP</sequence>
<proteinExistence type="predicted"/>
<accession>A0AA46ACI5</accession>
<name>A0AA46ACI5_9AQUI</name>
<dbReference type="Gene3D" id="3.30.70.20">
    <property type="match status" value="1"/>
</dbReference>
<dbReference type="Pfam" id="PF13459">
    <property type="entry name" value="Fer4_15"/>
    <property type="match status" value="1"/>
</dbReference>
<reference evidence="1" key="1">
    <citation type="submission" date="2017-05" db="EMBL/GenBank/DDBJ databases">
        <authorList>
            <person name="Varghese N."/>
            <person name="Submissions S."/>
        </authorList>
    </citation>
    <scope>NUCLEOTIDE SEQUENCE</scope>
    <source>
        <strain evidence="1">DSM 18763</strain>
    </source>
</reference>
<evidence type="ECO:0000313" key="1">
    <source>
        <dbReference type="EMBL" id="SMP00199.1"/>
    </source>
</evidence>
<organism evidence="1 2">
    <name type="scientific">Venenivibrio stagnispumantis</name>
    <dbReference type="NCBI Taxonomy" id="407998"/>
    <lineage>
        <taxon>Bacteria</taxon>
        <taxon>Pseudomonadati</taxon>
        <taxon>Aquificota</taxon>
        <taxon>Aquificia</taxon>
        <taxon>Aquificales</taxon>
        <taxon>Hydrogenothermaceae</taxon>
        <taxon>Venenivibrio</taxon>
    </lineage>
</organism>
<protein>
    <submittedName>
        <fullName evidence="1">Ferredoxin</fullName>
    </submittedName>
</protein>
<keyword evidence="2" id="KW-1185">Reference proteome</keyword>
<evidence type="ECO:0000313" key="2">
    <source>
        <dbReference type="Proteomes" id="UP001157947"/>
    </source>
</evidence>
<dbReference type="Proteomes" id="UP001157947">
    <property type="component" value="Unassembled WGS sequence"/>
</dbReference>